<dbReference type="Proteomes" id="UP001189429">
    <property type="component" value="Unassembled WGS sequence"/>
</dbReference>
<gene>
    <name evidence="1" type="ORF">PCOR1329_LOCUS8855</name>
</gene>
<dbReference type="EMBL" id="CAUYUJ010002447">
    <property type="protein sequence ID" value="CAK0800808.1"/>
    <property type="molecule type" value="Genomic_DNA"/>
</dbReference>
<reference evidence="1" key="1">
    <citation type="submission" date="2023-10" db="EMBL/GenBank/DDBJ databases">
        <authorList>
            <person name="Chen Y."/>
            <person name="Shah S."/>
            <person name="Dougan E. K."/>
            <person name="Thang M."/>
            <person name="Chan C."/>
        </authorList>
    </citation>
    <scope>NUCLEOTIDE SEQUENCE [LARGE SCALE GENOMIC DNA]</scope>
</reference>
<protein>
    <submittedName>
        <fullName evidence="1">Uncharacterized protein</fullName>
    </submittedName>
</protein>
<organism evidence="1 2">
    <name type="scientific">Prorocentrum cordatum</name>
    <dbReference type="NCBI Taxonomy" id="2364126"/>
    <lineage>
        <taxon>Eukaryota</taxon>
        <taxon>Sar</taxon>
        <taxon>Alveolata</taxon>
        <taxon>Dinophyceae</taxon>
        <taxon>Prorocentrales</taxon>
        <taxon>Prorocentraceae</taxon>
        <taxon>Prorocentrum</taxon>
    </lineage>
</organism>
<keyword evidence="2" id="KW-1185">Reference proteome</keyword>
<evidence type="ECO:0000313" key="1">
    <source>
        <dbReference type="EMBL" id="CAK0800808.1"/>
    </source>
</evidence>
<accession>A0ABN9Q502</accession>
<proteinExistence type="predicted"/>
<sequence>MGCSHILVERDIAEVGNQRFYWNYQCRGQHYIRESVVFLFGEPHVSERISTIRTTSVPSDAEAATQGTQGEKSSFRFFCRSSCMGDKIGGMFNTCSSTVSITFECRIMEWPQHLWLQARDRSSNSLTSSARPKAKWLVVQASQPCEGGEMLPVRKISLPSRF</sequence>
<evidence type="ECO:0000313" key="2">
    <source>
        <dbReference type="Proteomes" id="UP001189429"/>
    </source>
</evidence>
<name>A0ABN9Q502_9DINO</name>
<comment type="caution">
    <text evidence="1">The sequence shown here is derived from an EMBL/GenBank/DDBJ whole genome shotgun (WGS) entry which is preliminary data.</text>
</comment>